<protein>
    <submittedName>
        <fullName evidence="2">DUF5011 domain-containing protein</fullName>
    </submittedName>
</protein>
<dbReference type="RefSeq" id="WP_235322117.1">
    <property type="nucleotide sequence ID" value="NZ_JAFBIT010000001.1"/>
</dbReference>
<feature type="domain" description="Pesticidal crystal protein Cry22Aa Ig-like" evidence="1">
    <location>
        <begin position="205"/>
        <end position="270"/>
    </location>
</feature>
<organism evidence="2 3">
    <name type="scientific">Anaeromassilibacillus senegalensis</name>
    <dbReference type="NCBI Taxonomy" id="1673717"/>
    <lineage>
        <taxon>Bacteria</taxon>
        <taxon>Bacillati</taxon>
        <taxon>Bacillota</taxon>
        <taxon>Clostridia</taxon>
        <taxon>Eubacteriales</taxon>
        <taxon>Acutalibacteraceae</taxon>
        <taxon>Anaeromassilibacillus</taxon>
    </lineage>
</organism>
<sequence>MRYLRIAAIFIFIVSVVVNIGATIADNQKRDSTMPELTSSIEMLELSVKSPQEDLFQGLTAQDAKDGDLTDRIMIASTSHMLENNTCKVKYVVFDSSHNSATLTRTVRYTDYEPPRFSLTEPLLYTTGANINYLDRVQVTDAIDGDISDKIKTKSGSFSNYQAGTYPILLEVSNSHGDRVQAELNIVVVDDLAEQPEIELSEYLVYLHTGDSFRASSYVRAAREADGSPISTSSVTASGSVDTETPGCYQVAYSVTSGGKKGQTYLTVIVTE</sequence>
<name>A0ABS9CK27_9FIRM</name>
<dbReference type="Proteomes" id="UP001299220">
    <property type="component" value="Unassembled WGS sequence"/>
</dbReference>
<dbReference type="Pfam" id="PF16403">
    <property type="entry name" value="Bact_surface_Ig-like"/>
    <property type="match status" value="1"/>
</dbReference>
<dbReference type="Gene3D" id="2.60.40.10">
    <property type="entry name" value="Immunoglobulins"/>
    <property type="match status" value="3"/>
</dbReference>
<keyword evidence="3" id="KW-1185">Reference proteome</keyword>
<proteinExistence type="predicted"/>
<accession>A0ABS9CK27</accession>
<evidence type="ECO:0000259" key="1">
    <source>
        <dbReference type="Pfam" id="PF16403"/>
    </source>
</evidence>
<gene>
    <name evidence="2" type="ORF">JQM67_00930</name>
</gene>
<evidence type="ECO:0000313" key="3">
    <source>
        <dbReference type="Proteomes" id="UP001299220"/>
    </source>
</evidence>
<dbReference type="InterPro" id="IPR032179">
    <property type="entry name" value="Cry22Aa_Ig-like"/>
</dbReference>
<evidence type="ECO:0000313" key="2">
    <source>
        <dbReference type="EMBL" id="MCF2651175.1"/>
    </source>
</evidence>
<dbReference type="InterPro" id="IPR013783">
    <property type="entry name" value="Ig-like_fold"/>
</dbReference>
<reference evidence="2 3" key="1">
    <citation type="submission" date="2020-12" db="EMBL/GenBank/DDBJ databases">
        <title>Whole genome sequences of gut porcine anaerobes.</title>
        <authorList>
            <person name="Kubasova T."/>
            <person name="Jahodarova E."/>
            <person name="Rychlik I."/>
        </authorList>
    </citation>
    <scope>NUCLEOTIDE SEQUENCE [LARGE SCALE GENOMIC DNA]</scope>
    <source>
        <strain evidence="2 3">An867</strain>
    </source>
</reference>
<comment type="caution">
    <text evidence="2">The sequence shown here is derived from an EMBL/GenBank/DDBJ whole genome shotgun (WGS) entry which is preliminary data.</text>
</comment>
<dbReference type="EMBL" id="JAFBIT010000001">
    <property type="protein sequence ID" value="MCF2651175.1"/>
    <property type="molecule type" value="Genomic_DNA"/>
</dbReference>